<feature type="transmembrane region" description="Helical" evidence="1">
    <location>
        <begin position="32"/>
        <end position="51"/>
    </location>
</feature>
<evidence type="ECO:0000313" key="2">
    <source>
        <dbReference type="EMBL" id="JAE36434.1"/>
    </source>
</evidence>
<protein>
    <submittedName>
        <fullName evidence="2">Uncharacterized protein</fullName>
    </submittedName>
</protein>
<evidence type="ECO:0000256" key="1">
    <source>
        <dbReference type="SAM" id="Phobius"/>
    </source>
</evidence>
<reference evidence="2" key="1">
    <citation type="submission" date="2014-09" db="EMBL/GenBank/DDBJ databases">
        <authorList>
            <person name="Magalhaes I.L.F."/>
            <person name="Oliveira U."/>
            <person name="Santos F.R."/>
            <person name="Vidigal T.H.D.A."/>
            <person name="Brescovit A.D."/>
            <person name="Santos A.J."/>
        </authorList>
    </citation>
    <scope>NUCLEOTIDE SEQUENCE</scope>
    <source>
        <tissue evidence="2">Shoot tissue taken approximately 20 cm above the soil surface</tissue>
    </source>
</reference>
<dbReference type="EMBL" id="GBRH01161462">
    <property type="protein sequence ID" value="JAE36434.1"/>
    <property type="molecule type" value="Transcribed_RNA"/>
</dbReference>
<keyword evidence="1" id="KW-0812">Transmembrane</keyword>
<organism evidence="2">
    <name type="scientific">Arundo donax</name>
    <name type="common">Giant reed</name>
    <name type="synonym">Donax arundinaceus</name>
    <dbReference type="NCBI Taxonomy" id="35708"/>
    <lineage>
        <taxon>Eukaryota</taxon>
        <taxon>Viridiplantae</taxon>
        <taxon>Streptophyta</taxon>
        <taxon>Embryophyta</taxon>
        <taxon>Tracheophyta</taxon>
        <taxon>Spermatophyta</taxon>
        <taxon>Magnoliopsida</taxon>
        <taxon>Liliopsida</taxon>
        <taxon>Poales</taxon>
        <taxon>Poaceae</taxon>
        <taxon>PACMAD clade</taxon>
        <taxon>Arundinoideae</taxon>
        <taxon>Arundineae</taxon>
        <taxon>Arundo</taxon>
    </lineage>
</organism>
<reference evidence="2" key="2">
    <citation type="journal article" date="2015" name="Data Brief">
        <title>Shoot transcriptome of the giant reed, Arundo donax.</title>
        <authorList>
            <person name="Barrero R.A."/>
            <person name="Guerrero F.D."/>
            <person name="Moolhuijzen P."/>
            <person name="Goolsby J.A."/>
            <person name="Tidwell J."/>
            <person name="Bellgard S.E."/>
            <person name="Bellgard M.I."/>
        </authorList>
    </citation>
    <scope>NUCLEOTIDE SEQUENCE</scope>
    <source>
        <tissue evidence="2">Shoot tissue taken approximately 20 cm above the soil surface</tissue>
    </source>
</reference>
<name>A0A0A9HKS3_ARUDO</name>
<dbReference type="AlphaFoldDB" id="A0A0A9HKS3"/>
<sequence length="59" mass="6493">MAPEVIVGSGHSLYVEKLFQCLVSCFLGFRPFFVVSIINLSGISFLVLAVCTDLRIKDV</sequence>
<proteinExistence type="predicted"/>
<keyword evidence="1" id="KW-0472">Membrane</keyword>
<accession>A0A0A9HKS3</accession>
<keyword evidence="1" id="KW-1133">Transmembrane helix</keyword>